<evidence type="ECO:0000256" key="1">
    <source>
        <dbReference type="SAM" id="Phobius"/>
    </source>
</evidence>
<keyword evidence="1" id="KW-1133">Transmembrane helix</keyword>
<protein>
    <recommendedName>
        <fullName evidence="4">Helix-turn-helix domain-containing protein</fullName>
    </recommendedName>
</protein>
<keyword evidence="1" id="KW-0812">Transmembrane</keyword>
<feature type="transmembrane region" description="Helical" evidence="1">
    <location>
        <begin position="77"/>
        <end position="95"/>
    </location>
</feature>
<name>A0A2G9Z087_9BACT</name>
<dbReference type="Proteomes" id="UP000228681">
    <property type="component" value="Unassembled WGS sequence"/>
</dbReference>
<keyword evidence="1" id="KW-0472">Membrane</keyword>
<proteinExistence type="predicted"/>
<dbReference type="EMBL" id="PCRS01000027">
    <property type="protein sequence ID" value="PIP24904.1"/>
    <property type="molecule type" value="Genomic_DNA"/>
</dbReference>
<sequence length="576" mass="62504">MFINKKPKYISLQEATKYCDYSQEYLALRARQGKLKSVKLGRNWVTTKEWLLDYIKEVNEFNKVRKKLKIEEIRQPSLALVMAVFFVLLFTSVAFGKEGILQTFGDLDKGVQKIGKVGDFLVKESIQVSIKTFSEISSVINETSQVLSEKISPASLIDELAQEIVSPPKPEFPDGVFKGIVDTFKDYGKWVSEKTSEIAWKISDSLEKAYQFVISPWEEKPLVVEKPEIGVEEIESLKGEIKEIKEKGIVVREITKEVKVTEITKVEPVKEITKEVIKVSDEAVKEIREEMKKEITDLRTNIQRELSVRPAVSTAVVISSPNPDKLYKEGGNVYVQTSNSGNVIIEAASNANISGQQITIDATSATTPLITLNDDTQVLGTFTVGTSTTTITDTLLTTPNANITSNLTVGGTLTLTGASAFSSPITITSTTTPQLSVRYDSTNKLDTSVSATGEVTQEASGSLVEIFPTTGTYNLKRETEAILAVDANGAVNINSRGTNQNITLAPSGTGSVVILGSIISQGSPTLAHTFVAWSPGVADSNVANATLYINPATAVADSNLLGLAVNGSVKFLVDAE</sequence>
<gene>
    <name evidence="2" type="ORF">COX34_01660</name>
</gene>
<dbReference type="AlphaFoldDB" id="A0A2G9Z087"/>
<evidence type="ECO:0000313" key="2">
    <source>
        <dbReference type="EMBL" id="PIP24904.1"/>
    </source>
</evidence>
<evidence type="ECO:0000313" key="3">
    <source>
        <dbReference type="Proteomes" id="UP000228681"/>
    </source>
</evidence>
<reference evidence="2 3" key="1">
    <citation type="submission" date="2017-09" db="EMBL/GenBank/DDBJ databases">
        <title>Depth-based differentiation of microbial function through sediment-hosted aquifers and enrichment of novel symbionts in the deep terrestrial subsurface.</title>
        <authorList>
            <person name="Probst A.J."/>
            <person name="Ladd B."/>
            <person name="Jarett J.K."/>
            <person name="Geller-Mcgrath D.E."/>
            <person name="Sieber C.M."/>
            <person name="Emerson J.B."/>
            <person name="Anantharaman K."/>
            <person name="Thomas B.C."/>
            <person name="Malmstrom R."/>
            <person name="Stieglmeier M."/>
            <person name="Klingl A."/>
            <person name="Woyke T."/>
            <person name="Ryan C.M."/>
            <person name="Banfield J.F."/>
        </authorList>
    </citation>
    <scope>NUCLEOTIDE SEQUENCE [LARGE SCALE GENOMIC DNA]</scope>
    <source>
        <strain evidence="2">CG23_combo_of_CG06-09_8_20_14_all_36_12</strain>
    </source>
</reference>
<comment type="caution">
    <text evidence="2">The sequence shown here is derived from an EMBL/GenBank/DDBJ whole genome shotgun (WGS) entry which is preliminary data.</text>
</comment>
<evidence type="ECO:0008006" key="4">
    <source>
        <dbReference type="Google" id="ProtNLM"/>
    </source>
</evidence>
<feature type="non-terminal residue" evidence="2">
    <location>
        <position position="576"/>
    </location>
</feature>
<organism evidence="2 3">
    <name type="scientific">Candidatus Nealsonbacteria bacterium CG23_combo_of_CG06-09_8_20_14_all_36_12</name>
    <dbReference type="NCBI Taxonomy" id="1974718"/>
    <lineage>
        <taxon>Bacteria</taxon>
        <taxon>Candidatus Nealsoniibacteriota</taxon>
    </lineage>
</organism>
<accession>A0A2G9Z087</accession>